<keyword evidence="1" id="KW-0808">Transferase</keyword>
<dbReference type="CDD" id="cd03809">
    <property type="entry name" value="GT4_MtfB-like"/>
    <property type="match status" value="1"/>
</dbReference>
<dbReference type="Pfam" id="PF00534">
    <property type="entry name" value="Glycos_transf_1"/>
    <property type="match status" value="1"/>
</dbReference>
<dbReference type="EMBL" id="BAAAFI010000002">
    <property type="protein sequence ID" value="GAA0877267.1"/>
    <property type="molecule type" value="Genomic_DNA"/>
</dbReference>
<protein>
    <recommendedName>
        <fullName evidence="6">Glycosyltransferase involved in cell wall biosynthesis</fullName>
    </recommendedName>
</protein>
<dbReference type="Gene3D" id="3.40.50.2000">
    <property type="entry name" value="Glycogen Phosphorylase B"/>
    <property type="match status" value="2"/>
</dbReference>
<evidence type="ECO:0000259" key="3">
    <source>
        <dbReference type="Pfam" id="PF13439"/>
    </source>
</evidence>
<dbReference type="InterPro" id="IPR001296">
    <property type="entry name" value="Glyco_trans_1"/>
</dbReference>
<dbReference type="InterPro" id="IPR028098">
    <property type="entry name" value="Glyco_trans_4-like_N"/>
</dbReference>
<evidence type="ECO:0000256" key="1">
    <source>
        <dbReference type="ARBA" id="ARBA00022679"/>
    </source>
</evidence>
<dbReference type="PANTHER" id="PTHR46401">
    <property type="entry name" value="GLYCOSYLTRANSFERASE WBBK-RELATED"/>
    <property type="match status" value="1"/>
</dbReference>
<evidence type="ECO:0008006" key="6">
    <source>
        <dbReference type="Google" id="ProtNLM"/>
    </source>
</evidence>
<organism evidence="4 5">
    <name type="scientific">Algoriphagus jejuensis</name>
    <dbReference type="NCBI Taxonomy" id="419934"/>
    <lineage>
        <taxon>Bacteria</taxon>
        <taxon>Pseudomonadati</taxon>
        <taxon>Bacteroidota</taxon>
        <taxon>Cytophagia</taxon>
        <taxon>Cytophagales</taxon>
        <taxon>Cyclobacteriaceae</taxon>
        <taxon>Algoriphagus</taxon>
    </lineage>
</organism>
<dbReference type="Pfam" id="PF13439">
    <property type="entry name" value="Glyco_transf_4"/>
    <property type="match status" value="1"/>
</dbReference>
<dbReference type="Proteomes" id="UP001500469">
    <property type="component" value="Unassembled WGS sequence"/>
</dbReference>
<feature type="domain" description="Glycosyltransferase subfamily 4-like N-terminal" evidence="3">
    <location>
        <begin position="22"/>
        <end position="174"/>
    </location>
</feature>
<reference evidence="4 5" key="1">
    <citation type="journal article" date="2019" name="Int. J. Syst. Evol. Microbiol.">
        <title>The Global Catalogue of Microorganisms (GCM) 10K type strain sequencing project: providing services to taxonomists for standard genome sequencing and annotation.</title>
        <authorList>
            <consortium name="The Broad Institute Genomics Platform"/>
            <consortium name="The Broad Institute Genome Sequencing Center for Infectious Disease"/>
            <person name="Wu L."/>
            <person name="Ma J."/>
        </authorList>
    </citation>
    <scope>NUCLEOTIDE SEQUENCE [LARGE SCALE GENOMIC DNA]</scope>
    <source>
        <strain evidence="4 5">JCM 16112</strain>
    </source>
</reference>
<evidence type="ECO:0000313" key="4">
    <source>
        <dbReference type="EMBL" id="GAA0877267.1"/>
    </source>
</evidence>
<proteinExistence type="predicted"/>
<evidence type="ECO:0000259" key="2">
    <source>
        <dbReference type="Pfam" id="PF00534"/>
    </source>
</evidence>
<dbReference type="PANTHER" id="PTHR46401:SF2">
    <property type="entry name" value="GLYCOSYLTRANSFERASE WBBK-RELATED"/>
    <property type="match status" value="1"/>
</dbReference>
<keyword evidence="5" id="KW-1185">Reference proteome</keyword>
<dbReference type="SUPFAM" id="SSF53756">
    <property type="entry name" value="UDP-Glycosyltransferase/glycogen phosphorylase"/>
    <property type="match status" value="1"/>
</dbReference>
<sequence>MDKFPLLKVLLDLQYLNVATTGIKTYMLELAHAARQFPHPEIEWIFSHDPEEQANDKTFKGPQSKIQKLNYHLDYFRWKEFQLPDLVKYHQPDILICPDFISPAASLPCRRLTVIHDAFFWQMPQNYPKWWRKYFLSLIRKGLKEKTEIITTTEYSKNSLLEHLGNDLPITVVYQAPKILNGVSSPSFLPEHKLAKEGYFLHVGTFDKRKNLPLLVRSYADFLAKSQSAKKLVLVGGPGQSTVMNDKPIVEELVKSLGLEEKVILPGYLDDSDVKALYEGAFCYVFPSENEGFGIPILEAMEFGVPVIHSDQLALMEVAGAAGLHFATGIQSELTEKMILLERERDLKARLVQAGKARSEDFSAQKFIAAFQDTILRSPLAK</sequence>
<comment type="caution">
    <text evidence="4">The sequence shown here is derived from an EMBL/GenBank/DDBJ whole genome shotgun (WGS) entry which is preliminary data.</text>
</comment>
<feature type="domain" description="Glycosyl transferase family 1" evidence="2">
    <location>
        <begin position="195"/>
        <end position="357"/>
    </location>
</feature>
<accession>A0ABN1MV41</accession>
<gene>
    <name evidence="4" type="ORF">GCM10009119_02350</name>
</gene>
<name>A0ABN1MV41_9BACT</name>
<evidence type="ECO:0000313" key="5">
    <source>
        <dbReference type="Proteomes" id="UP001500469"/>
    </source>
</evidence>